<dbReference type="InterPro" id="IPR025824">
    <property type="entry name" value="OB-fold_nuc-bd_dom"/>
</dbReference>
<evidence type="ECO:0000259" key="7">
    <source>
        <dbReference type="Pfam" id="PF02601"/>
    </source>
</evidence>
<dbReference type="InterPro" id="IPR003753">
    <property type="entry name" value="Exonuc_VII_L"/>
</dbReference>
<dbReference type="PANTHER" id="PTHR30008">
    <property type="entry name" value="EXODEOXYRIBONUCLEASE 7 LARGE SUBUNIT"/>
    <property type="match status" value="1"/>
</dbReference>
<evidence type="ECO:0000313" key="10">
    <source>
        <dbReference type="Proteomes" id="UP000261212"/>
    </source>
</evidence>
<evidence type="ECO:0000256" key="5">
    <source>
        <dbReference type="HAMAP-Rule" id="MF_00378"/>
    </source>
</evidence>
<evidence type="ECO:0000256" key="4">
    <source>
        <dbReference type="ARBA" id="ARBA00022839"/>
    </source>
</evidence>
<dbReference type="GO" id="GO:0006308">
    <property type="term" value="P:DNA catabolic process"/>
    <property type="evidence" value="ECO:0007669"/>
    <property type="project" value="UniProtKB-UniRule"/>
</dbReference>
<comment type="catalytic activity">
    <reaction evidence="5 6">
        <text>Exonucleolytic cleavage in either 5'- to 3'- or 3'- to 5'-direction to yield nucleoside 5'-phosphates.</text>
        <dbReference type="EC" id="3.1.11.6"/>
    </reaction>
</comment>
<dbReference type="EC" id="3.1.11.6" evidence="5"/>
<dbReference type="CDD" id="cd04489">
    <property type="entry name" value="ExoVII_LU_OBF"/>
    <property type="match status" value="1"/>
</dbReference>
<dbReference type="RefSeq" id="WP_007049643.1">
    <property type="nucleotide sequence ID" value="NZ_CABKNJ010000002.1"/>
</dbReference>
<dbReference type="Proteomes" id="UP000261212">
    <property type="component" value="Unassembled WGS sequence"/>
</dbReference>
<comment type="similarity">
    <text evidence="5 6">Belongs to the XseA family.</text>
</comment>
<protein>
    <recommendedName>
        <fullName evidence="5">Exodeoxyribonuclease 7 large subunit</fullName>
        <ecNumber evidence="5">3.1.11.6</ecNumber>
    </recommendedName>
    <alternativeName>
        <fullName evidence="5">Exodeoxyribonuclease VII large subunit</fullName>
        <shortName evidence="5">Exonuclease VII large subunit</shortName>
    </alternativeName>
</protein>
<keyword evidence="2 5" id="KW-0540">Nuclease</keyword>
<evidence type="ECO:0000256" key="2">
    <source>
        <dbReference type="ARBA" id="ARBA00022722"/>
    </source>
</evidence>
<evidence type="ECO:0000313" key="9">
    <source>
        <dbReference type="EMBL" id="RGD75630.1"/>
    </source>
</evidence>
<keyword evidence="1 5" id="KW-0963">Cytoplasm</keyword>
<comment type="function">
    <text evidence="5">Bidirectionally degrades single-stranded DNA into large acid-insoluble oligonucleotides, which are then degraded further into small acid-soluble oligonucleotides.</text>
</comment>
<dbReference type="HAMAP" id="MF_00378">
    <property type="entry name" value="Exonuc_7_L"/>
    <property type="match status" value="1"/>
</dbReference>
<dbReference type="PANTHER" id="PTHR30008:SF0">
    <property type="entry name" value="EXODEOXYRIBONUCLEASE 7 LARGE SUBUNIT"/>
    <property type="match status" value="1"/>
</dbReference>
<dbReference type="GO" id="GO:0009318">
    <property type="term" value="C:exodeoxyribonuclease VII complex"/>
    <property type="evidence" value="ECO:0007669"/>
    <property type="project" value="UniProtKB-UniRule"/>
</dbReference>
<dbReference type="InterPro" id="IPR020579">
    <property type="entry name" value="Exonuc_VII_lsu_C"/>
</dbReference>
<comment type="caution">
    <text evidence="9">The sequence shown here is derived from an EMBL/GenBank/DDBJ whole genome shotgun (WGS) entry which is preliminary data.</text>
</comment>
<accession>A0A3E3E244</accession>
<dbReference type="Pfam" id="PF02601">
    <property type="entry name" value="Exonuc_VII_L"/>
    <property type="match status" value="1"/>
</dbReference>
<comment type="subunit">
    <text evidence="5">Heterooligomer composed of large and small subunits.</text>
</comment>
<evidence type="ECO:0000259" key="8">
    <source>
        <dbReference type="Pfam" id="PF13742"/>
    </source>
</evidence>
<gene>
    <name evidence="5" type="primary">xseA</name>
    <name evidence="9" type="ORF">DW687_04715</name>
</gene>
<keyword evidence="3 5" id="KW-0378">Hydrolase</keyword>
<feature type="domain" description="OB-fold nucleic acid binding" evidence="8">
    <location>
        <begin position="7"/>
        <end position="101"/>
    </location>
</feature>
<dbReference type="EMBL" id="QUSM01000002">
    <property type="protein sequence ID" value="RGD75630.1"/>
    <property type="molecule type" value="Genomic_DNA"/>
</dbReference>
<sequence length="401" mass="45065">MIDNVILTVRDVNKYIKTLLDYDELLSNLRVEGEVSNYKRHSSGHLYFSIKDNSGKINCVMFKSDTYSLAFEPMDGMKVIIEGYVSVFERNGNYQLYVKSMKKKGIGRLYEEYNRLLEELKAQGYFDQDKKKSIPSFVDTVAVVTSPTGAAVRDIISVIKRRNKNIKIIVCPVTVQGEGSGEEVAQMIYDINRLKLADVIITGRGGGSIEELWAFNERVVAQAVFDSAIPVVSAVGHETDFTICDFVADFRAPTPSVAGEVVSEPLDNIVYTVDVYEKKINNSLKGLIDKYTEKLNNIINKPVMKRPNAYIENMEQYIDTLKDNIDLSLYNKINLLKHKVDSSEKLIHSLSAVSVLERGFAIVESNNKVITSVNDVNVKDEISIRMKDGKLNSVISEIEGE</sequence>
<evidence type="ECO:0000256" key="6">
    <source>
        <dbReference type="RuleBase" id="RU004355"/>
    </source>
</evidence>
<organism evidence="9 10">
    <name type="scientific">Anaerofustis stercorihominis</name>
    <dbReference type="NCBI Taxonomy" id="214853"/>
    <lineage>
        <taxon>Bacteria</taxon>
        <taxon>Bacillati</taxon>
        <taxon>Bacillota</taxon>
        <taxon>Clostridia</taxon>
        <taxon>Eubacteriales</taxon>
        <taxon>Eubacteriaceae</taxon>
        <taxon>Anaerofustis</taxon>
    </lineage>
</organism>
<comment type="subcellular location">
    <subcellularLocation>
        <location evidence="5 6">Cytoplasm</location>
    </subcellularLocation>
</comment>
<dbReference type="Pfam" id="PF13742">
    <property type="entry name" value="tRNA_anti_2"/>
    <property type="match status" value="1"/>
</dbReference>
<dbReference type="GeneID" id="98000017"/>
<name>A0A3E3E244_9FIRM</name>
<feature type="domain" description="Exonuclease VII large subunit C-terminal" evidence="7">
    <location>
        <begin position="125"/>
        <end position="342"/>
    </location>
</feature>
<reference evidence="9 10" key="1">
    <citation type="submission" date="2018-08" db="EMBL/GenBank/DDBJ databases">
        <title>A genome reference for cultivated species of the human gut microbiota.</title>
        <authorList>
            <person name="Zou Y."/>
            <person name="Xue W."/>
            <person name="Luo G."/>
        </authorList>
    </citation>
    <scope>NUCLEOTIDE SEQUENCE [LARGE SCALE GENOMIC DNA]</scope>
    <source>
        <strain evidence="9 10">AM25-6</strain>
    </source>
</reference>
<dbReference type="NCBIfam" id="TIGR00237">
    <property type="entry name" value="xseA"/>
    <property type="match status" value="1"/>
</dbReference>
<dbReference type="GO" id="GO:0003676">
    <property type="term" value="F:nucleic acid binding"/>
    <property type="evidence" value="ECO:0007669"/>
    <property type="project" value="InterPro"/>
</dbReference>
<dbReference type="AlphaFoldDB" id="A0A3E3E244"/>
<dbReference type="GO" id="GO:0008855">
    <property type="term" value="F:exodeoxyribonuclease VII activity"/>
    <property type="evidence" value="ECO:0007669"/>
    <property type="project" value="UniProtKB-UniRule"/>
</dbReference>
<proteinExistence type="inferred from homology"/>
<keyword evidence="4 5" id="KW-0269">Exonuclease</keyword>
<dbReference type="GO" id="GO:0005737">
    <property type="term" value="C:cytoplasm"/>
    <property type="evidence" value="ECO:0007669"/>
    <property type="project" value="UniProtKB-SubCell"/>
</dbReference>
<evidence type="ECO:0000256" key="1">
    <source>
        <dbReference type="ARBA" id="ARBA00022490"/>
    </source>
</evidence>
<evidence type="ECO:0000256" key="3">
    <source>
        <dbReference type="ARBA" id="ARBA00022801"/>
    </source>
</evidence>